<dbReference type="InterPro" id="IPR002328">
    <property type="entry name" value="ADH_Zn_CS"/>
</dbReference>
<evidence type="ECO:0000259" key="6">
    <source>
        <dbReference type="Pfam" id="PF00107"/>
    </source>
</evidence>
<dbReference type="STRING" id="659014.SAMN04487996_12054"/>
<keyword evidence="3 5" id="KW-0862">Zinc</keyword>
<dbReference type="AlphaFoldDB" id="A0A1G7VEF6"/>
<sequence length="382" mass="41158">MNYRGPYRIRADYNKPLPQIEHSGDAIVRVTRSCICGSDLHLYHGMVPDTRVGTTFGHEFIGVVEEIGSDVRNLKVGDNVLVPFNVSCGKCVFCEQELFGNCHESNPEATAVGGIFGYSHTAGGYDGGQAEYVRVPYADVGPILIPEGMDHDDAVLLTDVVPTGYQAAEMAGIKPGDTVVVFGAGPIGIMAAKCAWLFGAGRVIVIDHIEYRLDFVKQYAQCEAYNFRSLEDPVLFIKKTTDWIGADVCIDAVGCEAAGSAFHTITGRKLMLQAGAATALHWAINAVKKGGVVSIVGVYGPTGNIIPIGNVVNKGITIRANQASVKRLLPRLIEHVRAGRIDPKGIITHRVPLEEVSDAYHIFSGKLDNCIKTILIPPSARK</sequence>
<evidence type="ECO:0000313" key="9">
    <source>
        <dbReference type="Proteomes" id="UP000198748"/>
    </source>
</evidence>
<proteinExistence type="inferred from homology"/>
<dbReference type="EMBL" id="FNAN01000020">
    <property type="protein sequence ID" value="SDG58196.1"/>
    <property type="molecule type" value="Genomic_DNA"/>
</dbReference>
<gene>
    <name evidence="8" type="ORF">SAMN04487996_12054</name>
</gene>
<comment type="similarity">
    <text evidence="5">Belongs to the zinc-containing alcohol dehydrogenase family.</text>
</comment>
<keyword evidence="2 5" id="KW-0479">Metal-binding</keyword>
<dbReference type="Pfam" id="PF00107">
    <property type="entry name" value="ADH_zinc_N"/>
    <property type="match status" value="1"/>
</dbReference>
<dbReference type="PANTHER" id="PTHR42813">
    <property type="entry name" value="ZINC-TYPE ALCOHOL DEHYDROGENASE-LIKE"/>
    <property type="match status" value="1"/>
</dbReference>
<dbReference type="SUPFAM" id="SSF51735">
    <property type="entry name" value="NAD(P)-binding Rossmann-fold domains"/>
    <property type="match status" value="1"/>
</dbReference>
<evidence type="ECO:0000256" key="2">
    <source>
        <dbReference type="ARBA" id="ARBA00022723"/>
    </source>
</evidence>
<dbReference type="GO" id="GO:0008270">
    <property type="term" value="F:zinc ion binding"/>
    <property type="evidence" value="ECO:0007669"/>
    <property type="project" value="InterPro"/>
</dbReference>
<dbReference type="PROSITE" id="PS00059">
    <property type="entry name" value="ADH_ZINC"/>
    <property type="match status" value="1"/>
</dbReference>
<dbReference type="SUPFAM" id="SSF50129">
    <property type="entry name" value="GroES-like"/>
    <property type="match status" value="1"/>
</dbReference>
<evidence type="ECO:0000256" key="4">
    <source>
        <dbReference type="ARBA" id="ARBA00023002"/>
    </source>
</evidence>
<dbReference type="CDD" id="cd08283">
    <property type="entry name" value="FDH_like_1"/>
    <property type="match status" value="1"/>
</dbReference>
<dbReference type="InterPro" id="IPR011032">
    <property type="entry name" value="GroES-like_sf"/>
</dbReference>
<dbReference type="Proteomes" id="UP000198748">
    <property type="component" value="Unassembled WGS sequence"/>
</dbReference>
<name>A0A1G7VEF6_9BACT</name>
<feature type="domain" description="Alcohol dehydrogenase-like C-terminal" evidence="6">
    <location>
        <begin position="186"/>
        <end position="257"/>
    </location>
</feature>
<evidence type="ECO:0000256" key="3">
    <source>
        <dbReference type="ARBA" id="ARBA00022833"/>
    </source>
</evidence>
<dbReference type="InterPro" id="IPR013149">
    <property type="entry name" value="ADH-like_C"/>
</dbReference>
<protein>
    <submittedName>
        <fullName evidence="8">Threonine dehydrogenase</fullName>
    </submittedName>
</protein>
<dbReference type="GO" id="GO:0016491">
    <property type="term" value="F:oxidoreductase activity"/>
    <property type="evidence" value="ECO:0007669"/>
    <property type="project" value="UniProtKB-KW"/>
</dbReference>
<evidence type="ECO:0000256" key="1">
    <source>
        <dbReference type="ARBA" id="ARBA00001947"/>
    </source>
</evidence>
<organism evidence="8 9">
    <name type="scientific">Dyadobacter soli</name>
    <dbReference type="NCBI Taxonomy" id="659014"/>
    <lineage>
        <taxon>Bacteria</taxon>
        <taxon>Pseudomonadati</taxon>
        <taxon>Bacteroidota</taxon>
        <taxon>Cytophagia</taxon>
        <taxon>Cytophagales</taxon>
        <taxon>Spirosomataceae</taxon>
        <taxon>Dyadobacter</taxon>
    </lineage>
</organism>
<dbReference type="PANTHER" id="PTHR42813:SF2">
    <property type="entry name" value="DEHYDROGENASE, ZINC-CONTAINING, PUTATIVE (AFU_ORTHOLOGUE AFUA_2G02810)-RELATED"/>
    <property type="match status" value="1"/>
</dbReference>
<dbReference type="InterPro" id="IPR036291">
    <property type="entry name" value="NAD(P)-bd_dom_sf"/>
</dbReference>
<comment type="cofactor">
    <cofactor evidence="1 5">
        <name>Zn(2+)</name>
        <dbReference type="ChEBI" id="CHEBI:29105"/>
    </cofactor>
</comment>
<keyword evidence="4" id="KW-0560">Oxidoreductase</keyword>
<evidence type="ECO:0000313" key="8">
    <source>
        <dbReference type="EMBL" id="SDG58196.1"/>
    </source>
</evidence>
<keyword evidence="9" id="KW-1185">Reference proteome</keyword>
<feature type="domain" description="Alcohol dehydrogenase-like N-terminal" evidence="7">
    <location>
        <begin position="23"/>
        <end position="142"/>
    </location>
</feature>
<evidence type="ECO:0000259" key="7">
    <source>
        <dbReference type="Pfam" id="PF08240"/>
    </source>
</evidence>
<evidence type="ECO:0000256" key="5">
    <source>
        <dbReference type="RuleBase" id="RU361277"/>
    </source>
</evidence>
<dbReference type="Gene3D" id="3.90.180.10">
    <property type="entry name" value="Medium-chain alcohol dehydrogenases, catalytic domain"/>
    <property type="match status" value="1"/>
</dbReference>
<dbReference type="Pfam" id="PF08240">
    <property type="entry name" value="ADH_N"/>
    <property type="match status" value="1"/>
</dbReference>
<accession>A0A1G7VEF6</accession>
<dbReference type="InterPro" id="IPR013154">
    <property type="entry name" value="ADH-like_N"/>
</dbReference>
<reference evidence="9" key="1">
    <citation type="submission" date="2016-10" db="EMBL/GenBank/DDBJ databases">
        <authorList>
            <person name="Varghese N."/>
            <person name="Submissions S."/>
        </authorList>
    </citation>
    <scope>NUCLEOTIDE SEQUENCE [LARGE SCALE GENOMIC DNA]</scope>
    <source>
        <strain evidence="9">DSM 25329</strain>
    </source>
</reference>
<dbReference type="Gene3D" id="3.40.50.720">
    <property type="entry name" value="NAD(P)-binding Rossmann-like Domain"/>
    <property type="match status" value="1"/>
</dbReference>